<dbReference type="SUPFAM" id="SSF53098">
    <property type="entry name" value="Ribonuclease H-like"/>
    <property type="match status" value="1"/>
</dbReference>
<dbReference type="Pfam" id="PF13921">
    <property type="entry name" value="Myb_DNA-bind_6"/>
    <property type="match status" value="1"/>
</dbReference>
<evidence type="ECO:0000256" key="1">
    <source>
        <dbReference type="ARBA" id="ARBA00022737"/>
    </source>
</evidence>
<dbReference type="Gene3D" id="1.10.10.60">
    <property type="entry name" value="Homeodomain-like"/>
    <property type="match status" value="2"/>
</dbReference>
<dbReference type="Pfam" id="PF05699">
    <property type="entry name" value="Dimer_Tnp_hAT"/>
    <property type="match status" value="1"/>
</dbReference>
<dbReference type="InterPro" id="IPR012337">
    <property type="entry name" value="RNaseH-like_sf"/>
</dbReference>
<keyword evidence="2" id="KW-0238">DNA-binding</keyword>
<reference evidence="5" key="2">
    <citation type="submission" date="2025-09" db="UniProtKB">
        <authorList>
            <consortium name="Ensembl"/>
        </authorList>
    </citation>
    <scope>IDENTIFICATION</scope>
</reference>
<feature type="domain" description="Myb-like" evidence="3">
    <location>
        <begin position="61"/>
        <end position="111"/>
    </location>
</feature>
<feature type="domain" description="HTH myb-type" evidence="4">
    <location>
        <begin position="65"/>
        <end position="115"/>
    </location>
</feature>
<keyword evidence="6" id="KW-1185">Reference proteome</keyword>
<dbReference type="PANTHER" id="PTHR45614:SF30">
    <property type="entry name" value="MYB-RELATED PROTEIN B"/>
    <property type="match status" value="1"/>
</dbReference>
<feature type="domain" description="Myb-like" evidence="3">
    <location>
        <begin position="9"/>
        <end position="60"/>
    </location>
</feature>
<dbReference type="InterPro" id="IPR001005">
    <property type="entry name" value="SANT/Myb"/>
</dbReference>
<name>A0A3Q3LME5_9LABR</name>
<protein>
    <submittedName>
        <fullName evidence="5">V-myb avian myeloblastosis viral oncogene homolog-like 2a</fullName>
    </submittedName>
</protein>
<dbReference type="InterPro" id="IPR050560">
    <property type="entry name" value="MYB_TF"/>
</dbReference>
<feature type="domain" description="HTH myb-type" evidence="4">
    <location>
        <begin position="9"/>
        <end position="64"/>
    </location>
</feature>
<reference evidence="5" key="1">
    <citation type="submission" date="2025-08" db="UniProtKB">
        <authorList>
            <consortium name="Ensembl"/>
        </authorList>
    </citation>
    <scope>IDENTIFICATION</scope>
</reference>
<evidence type="ECO:0000256" key="2">
    <source>
        <dbReference type="ARBA" id="ARBA00023125"/>
    </source>
</evidence>
<dbReference type="PANTHER" id="PTHR45614">
    <property type="entry name" value="MYB PROTEIN-RELATED"/>
    <property type="match status" value="1"/>
</dbReference>
<dbReference type="CDD" id="cd00167">
    <property type="entry name" value="SANT"/>
    <property type="match status" value="2"/>
</dbReference>
<dbReference type="InterPro" id="IPR009057">
    <property type="entry name" value="Homeodomain-like_sf"/>
</dbReference>
<dbReference type="InterPro" id="IPR017930">
    <property type="entry name" value="Myb_dom"/>
</dbReference>
<dbReference type="SUPFAM" id="SSF46689">
    <property type="entry name" value="Homeodomain-like"/>
    <property type="match status" value="1"/>
</dbReference>
<dbReference type="SMART" id="SM00717">
    <property type="entry name" value="SANT"/>
    <property type="match status" value="2"/>
</dbReference>
<evidence type="ECO:0000259" key="3">
    <source>
        <dbReference type="PROSITE" id="PS50090"/>
    </source>
</evidence>
<dbReference type="GO" id="GO:0000978">
    <property type="term" value="F:RNA polymerase II cis-regulatory region sequence-specific DNA binding"/>
    <property type="evidence" value="ECO:0007669"/>
    <property type="project" value="TreeGrafter"/>
</dbReference>
<dbReference type="GeneTree" id="ENSGT00940000157709"/>
<sequence length="704" mass="79413">MHRWQRHLDPDIVKGSWSSEEDQKIIELVGKYGPKHWTLIARHLKGRFGKQCRERWHNHLDPMVKKSSWSNEEDIILYKAHSLLGNRWSEIAKLLPGRTDNSVKNHWNSSIRRKIELGLYKDEADSISLDIQQFVEGETYAKPEKETKQMERNKTNQKMAVNSSLSTSPSFNVRTAPAAAPVDNKKIVGAALRMIAEDMLPLSFVEGAGFRSFMSTIRPESNKLSQRVLGLQLYDDVERTIKPQLIRDLQACLVKSQGGDGVIHVTFDLWAGDESHPVAEPIIVVQLHFISDSLQIRRPVVAFRHISHKNLSAAVARELEGVLLSFGIFPRSIGYVLANKAKEAITGNNIFCDYKIMYSSNRGEPDGDEIVAFLSDQMSEAEDPFSELQIGTKTACVANTLQLVIKEALKTSRVVENLLSQVHNVVAFFRSSVYWSEVLLKECNISLFPSSSNCRWNSMMVSLRRMVQESTWSAVMTLLAQARIEANDTASAPPLVIVKREQVIDILGLLEPFEEALQVLQGNGVTISFIIPSLIGLDKTLENLVTNYAHFNKALRTGLHTHFQAMIHQKDTIVAAVLDPRIKLQVLNEGTNTRKSIFNFLQPPAKTTKMTELDVYLAEPLWESNYSLLFWKSAARFPQLQRLAMKLLAIPATSGGFDRFCPMAACIVRAKRNHLPPHTTERLLLYKNSLKTKTGKKRDGVAKH</sequence>
<keyword evidence="1" id="KW-0677">Repeat</keyword>
<accession>A0A3Q3LME5</accession>
<proteinExistence type="predicted"/>
<dbReference type="PROSITE" id="PS51294">
    <property type="entry name" value="HTH_MYB"/>
    <property type="match status" value="2"/>
</dbReference>
<evidence type="ECO:0000313" key="6">
    <source>
        <dbReference type="Proteomes" id="UP000261660"/>
    </source>
</evidence>
<organism evidence="5 6">
    <name type="scientific">Labrus bergylta</name>
    <name type="common">ballan wrasse</name>
    <dbReference type="NCBI Taxonomy" id="56723"/>
    <lineage>
        <taxon>Eukaryota</taxon>
        <taxon>Metazoa</taxon>
        <taxon>Chordata</taxon>
        <taxon>Craniata</taxon>
        <taxon>Vertebrata</taxon>
        <taxon>Euteleostomi</taxon>
        <taxon>Actinopterygii</taxon>
        <taxon>Neopterygii</taxon>
        <taxon>Teleostei</taxon>
        <taxon>Neoteleostei</taxon>
        <taxon>Acanthomorphata</taxon>
        <taxon>Eupercaria</taxon>
        <taxon>Labriformes</taxon>
        <taxon>Labridae</taxon>
        <taxon>Labrus</taxon>
    </lineage>
</organism>
<dbReference type="Proteomes" id="UP000261660">
    <property type="component" value="Unplaced"/>
</dbReference>
<dbReference type="GO" id="GO:0046983">
    <property type="term" value="F:protein dimerization activity"/>
    <property type="evidence" value="ECO:0007669"/>
    <property type="project" value="InterPro"/>
</dbReference>
<dbReference type="GO" id="GO:0005634">
    <property type="term" value="C:nucleus"/>
    <property type="evidence" value="ECO:0007669"/>
    <property type="project" value="TreeGrafter"/>
</dbReference>
<dbReference type="GO" id="GO:0000981">
    <property type="term" value="F:DNA-binding transcription factor activity, RNA polymerase II-specific"/>
    <property type="evidence" value="ECO:0007669"/>
    <property type="project" value="TreeGrafter"/>
</dbReference>
<dbReference type="PROSITE" id="PS50090">
    <property type="entry name" value="MYB_LIKE"/>
    <property type="match status" value="2"/>
</dbReference>
<dbReference type="InParanoid" id="A0A3Q3LME5"/>
<dbReference type="InterPro" id="IPR008906">
    <property type="entry name" value="HATC_C_dom"/>
</dbReference>
<evidence type="ECO:0000259" key="4">
    <source>
        <dbReference type="PROSITE" id="PS51294"/>
    </source>
</evidence>
<evidence type="ECO:0000313" key="5">
    <source>
        <dbReference type="Ensembl" id="ENSLBEP00000009965.1"/>
    </source>
</evidence>
<dbReference type="Ensembl" id="ENSLBET00000010504.1">
    <property type="protein sequence ID" value="ENSLBEP00000009965.1"/>
    <property type="gene ID" value="ENSLBEG00000007699.1"/>
</dbReference>
<dbReference type="SUPFAM" id="SSF140996">
    <property type="entry name" value="Hermes dimerisation domain"/>
    <property type="match status" value="1"/>
</dbReference>
<dbReference type="STRING" id="56723.ENSLBEP00000009965"/>
<dbReference type="FunFam" id="1.10.10.60:FF:000010">
    <property type="entry name" value="Transcriptional activator Myb isoform A"/>
    <property type="match status" value="1"/>
</dbReference>
<dbReference type="AlphaFoldDB" id="A0A3Q3LME5"/>